<dbReference type="AlphaFoldDB" id="A0A0L0P394"/>
<accession>A0A0L0P394</accession>
<comment type="caution">
    <text evidence="1">The sequence shown here is derived from an EMBL/GenBank/DDBJ whole genome shotgun (WGS) entry which is preliminary data.</text>
</comment>
<proteinExistence type="predicted"/>
<organism evidence="1 2">
    <name type="scientific">Candidozyma auris</name>
    <name type="common">Yeast</name>
    <name type="synonym">Candida auris</name>
    <dbReference type="NCBI Taxonomy" id="498019"/>
    <lineage>
        <taxon>Eukaryota</taxon>
        <taxon>Fungi</taxon>
        <taxon>Dikarya</taxon>
        <taxon>Ascomycota</taxon>
        <taxon>Saccharomycotina</taxon>
        <taxon>Pichiomycetes</taxon>
        <taxon>Metschnikowiaceae</taxon>
        <taxon>Candidozyma</taxon>
    </lineage>
</organism>
<evidence type="ECO:0000313" key="1">
    <source>
        <dbReference type="EMBL" id="KNE00842.1"/>
    </source>
</evidence>
<gene>
    <name evidence="1" type="ORF">QG37_01708</name>
</gene>
<dbReference type="VEuPathDB" id="FungiDB:QG37_01708"/>
<sequence length="66" mass="7522">MIEKKCKSKYLLITISKVYESIEVMICTSRLSLMVMSIFDTITSVFSENEEIGNEILPNLGDASKW</sequence>
<evidence type="ECO:0000313" key="2">
    <source>
        <dbReference type="Proteomes" id="UP000037122"/>
    </source>
</evidence>
<dbReference type="EMBL" id="LGST01000016">
    <property type="protein sequence ID" value="KNE00842.1"/>
    <property type="molecule type" value="Genomic_DNA"/>
</dbReference>
<dbReference type="Proteomes" id="UP000037122">
    <property type="component" value="Unassembled WGS sequence"/>
</dbReference>
<name>A0A0L0P394_CANAR</name>
<reference evidence="2" key="1">
    <citation type="journal article" date="2015" name="BMC Genomics">
        <title>Draft genome of a commonly misdiagnosed multidrug resistant pathogen Candida auris.</title>
        <authorList>
            <person name="Chatterjee S."/>
            <person name="Alampalli S.V."/>
            <person name="Nageshan R.K."/>
            <person name="Chettiar S.T."/>
            <person name="Joshi S."/>
            <person name="Tatu U.S."/>
        </authorList>
    </citation>
    <scope>NUCLEOTIDE SEQUENCE [LARGE SCALE GENOMIC DNA]</scope>
    <source>
        <strain evidence="2">6684</strain>
    </source>
</reference>
<protein>
    <submittedName>
        <fullName evidence="1">Uncharacterized protein</fullName>
    </submittedName>
</protein>